<dbReference type="Gramene" id="TKW22954">
    <property type="protein sequence ID" value="TKW22954"/>
    <property type="gene ID" value="SEVIR_4G261901v2"/>
</dbReference>
<evidence type="ECO:0000313" key="3">
    <source>
        <dbReference type="Proteomes" id="UP000298652"/>
    </source>
</evidence>
<feature type="region of interest" description="Disordered" evidence="1">
    <location>
        <begin position="1"/>
        <end position="28"/>
    </location>
</feature>
<accession>A0A4U6V4V0</accession>
<feature type="compositionally biased region" description="Low complexity" evidence="1">
    <location>
        <begin position="1"/>
        <end position="11"/>
    </location>
</feature>
<protein>
    <submittedName>
        <fullName evidence="2">Uncharacterized protein</fullName>
    </submittedName>
</protein>
<proteinExistence type="predicted"/>
<dbReference type="AlphaFoldDB" id="A0A4U6V4V0"/>
<dbReference type="EMBL" id="CM016555">
    <property type="protein sequence ID" value="TKW22954.1"/>
    <property type="molecule type" value="Genomic_DNA"/>
</dbReference>
<reference evidence="2" key="1">
    <citation type="submission" date="2019-03" db="EMBL/GenBank/DDBJ databases">
        <title>WGS assembly of Setaria viridis.</title>
        <authorList>
            <person name="Huang P."/>
            <person name="Jenkins J."/>
            <person name="Grimwood J."/>
            <person name="Barry K."/>
            <person name="Healey A."/>
            <person name="Mamidi S."/>
            <person name="Sreedasyam A."/>
            <person name="Shu S."/>
            <person name="Feldman M."/>
            <person name="Wu J."/>
            <person name="Yu Y."/>
            <person name="Chen C."/>
            <person name="Johnson J."/>
            <person name="Rokhsar D."/>
            <person name="Baxter I."/>
            <person name="Schmutz J."/>
            <person name="Brutnell T."/>
            <person name="Kellogg E."/>
        </authorList>
    </citation>
    <scope>NUCLEOTIDE SEQUENCE [LARGE SCALE GENOMIC DNA]</scope>
</reference>
<name>A0A4U6V4V0_SETVI</name>
<evidence type="ECO:0000313" key="2">
    <source>
        <dbReference type="EMBL" id="TKW22954.1"/>
    </source>
</evidence>
<evidence type="ECO:0000256" key="1">
    <source>
        <dbReference type="SAM" id="MobiDB-lite"/>
    </source>
</evidence>
<keyword evidence="3" id="KW-1185">Reference proteome</keyword>
<feature type="compositionally biased region" description="Low complexity" evidence="1">
    <location>
        <begin position="19"/>
        <end position="28"/>
    </location>
</feature>
<sequence length="203" mass="20997">MFFPLLSAAPSSLPPRRAPPSLIGSSASPSPTSIIASFPLLLHQSSLSLMRWRRLRRGLHVEDLRSFGEAQSSSSTAQSSSGEAQSSSRTANRAGHEPIELQRGSPFVHGCLSHQPKRCSLAGRSAALPQLHSRAGCSAAPAPAAAPCSRACFCSYAGPSAAPAGCSAAATQGSAAAPAAAPLPRAAPQRVDLLNGRRWKRGR</sequence>
<dbReference type="Proteomes" id="UP000298652">
    <property type="component" value="Chromosome 4"/>
</dbReference>
<gene>
    <name evidence="2" type="ORF">SEVIR_4G261901v2</name>
</gene>
<feature type="region of interest" description="Disordered" evidence="1">
    <location>
        <begin position="67"/>
        <end position="96"/>
    </location>
</feature>
<feature type="compositionally biased region" description="Low complexity" evidence="1">
    <location>
        <begin position="68"/>
        <end position="88"/>
    </location>
</feature>
<organism evidence="2 3">
    <name type="scientific">Setaria viridis</name>
    <name type="common">Green bristlegrass</name>
    <name type="synonym">Setaria italica subsp. viridis</name>
    <dbReference type="NCBI Taxonomy" id="4556"/>
    <lineage>
        <taxon>Eukaryota</taxon>
        <taxon>Viridiplantae</taxon>
        <taxon>Streptophyta</taxon>
        <taxon>Embryophyta</taxon>
        <taxon>Tracheophyta</taxon>
        <taxon>Spermatophyta</taxon>
        <taxon>Magnoliopsida</taxon>
        <taxon>Liliopsida</taxon>
        <taxon>Poales</taxon>
        <taxon>Poaceae</taxon>
        <taxon>PACMAD clade</taxon>
        <taxon>Panicoideae</taxon>
        <taxon>Panicodae</taxon>
        <taxon>Paniceae</taxon>
        <taxon>Cenchrinae</taxon>
        <taxon>Setaria</taxon>
    </lineage>
</organism>